<dbReference type="RefSeq" id="WP_316426287.1">
    <property type="nucleotide sequence ID" value="NZ_CP130144.1"/>
</dbReference>
<reference evidence="1" key="1">
    <citation type="journal article" date="2023" name="Plants (Basel)">
        <title>Genomic Analysis of Leptolyngbya boryana CZ1 Reveals Efficient Carbon Fixation Modules.</title>
        <authorList>
            <person name="Bai X."/>
            <person name="Wang H."/>
            <person name="Cheng W."/>
            <person name="Wang J."/>
            <person name="Ma M."/>
            <person name="Hu H."/>
            <person name="Song Z."/>
            <person name="Ma H."/>
            <person name="Fan Y."/>
            <person name="Du C."/>
            <person name="Xu J."/>
        </authorList>
    </citation>
    <scope>NUCLEOTIDE SEQUENCE</scope>
    <source>
        <strain evidence="1">CZ1</strain>
    </source>
</reference>
<evidence type="ECO:0000313" key="1">
    <source>
        <dbReference type="EMBL" id="WNZ44099.1"/>
    </source>
</evidence>
<organism evidence="1">
    <name type="scientific">Leptolyngbya boryana CZ1</name>
    <dbReference type="NCBI Taxonomy" id="3060204"/>
    <lineage>
        <taxon>Bacteria</taxon>
        <taxon>Bacillati</taxon>
        <taxon>Cyanobacteriota</taxon>
        <taxon>Cyanophyceae</taxon>
        <taxon>Leptolyngbyales</taxon>
        <taxon>Leptolyngbyaceae</taxon>
        <taxon>Leptolyngbya group</taxon>
        <taxon>Leptolyngbya</taxon>
    </lineage>
</organism>
<sequence length="42" mass="4515">MSRFRQFLLLQLSGVAVLNAGEFSQSFDLLLKLGVGFGALGN</sequence>
<gene>
    <name evidence="1" type="ORF">Q2T42_19915</name>
</gene>
<reference evidence="1" key="2">
    <citation type="submission" date="2023-07" db="EMBL/GenBank/DDBJ databases">
        <authorList>
            <person name="Bai X.-H."/>
            <person name="Wang H.-H."/>
            <person name="Wang J."/>
            <person name="Ma M.-Y."/>
            <person name="Hu H.-H."/>
            <person name="Song Z.-L."/>
            <person name="Ma H.-G."/>
            <person name="Fan Y."/>
            <person name="Du C.-Y."/>
            <person name="Xu J.-C."/>
        </authorList>
    </citation>
    <scope>NUCLEOTIDE SEQUENCE</scope>
    <source>
        <strain evidence="1">CZ1</strain>
    </source>
</reference>
<proteinExistence type="predicted"/>
<name>A0AA96WTP7_LEPBY</name>
<dbReference type="AlphaFoldDB" id="A0AA96WTP7"/>
<dbReference type="EMBL" id="CP130144">
    <property type="protein sequence ID" value="WNZ44099.1"/>
    <property type="molecule type" value="Genomic_DNA"/>
</dbReference>
<accession>A0AA96WTP7</accession>
<protein>
    <submittedName>
        <fullName evidence="1">Uncharacterized protein</fullName>
    </submittedName>
</protein>